<dbReference type="EMBL" id="JABBZM010000029">
    <property type="protein sequence ID" value="NMV41172.1"/>
    <property type="molecule type" value="Genomic_DNA"/>
</dbReference>
<evidence type="ECO:0000313" key="2">
    <source>
        <dbReference type="EMBL" id="NMV41172.1"/>
    </source>
</evidence>
<dbReference type="Proteomes" id="UP000575469">
    <property type="component" value="Unassembled WGS sequence"/>
</dbReference>
<dbReference type="AlphaFoldDB" id="A0A848P1H0"/>
<name>A0A848P1H0_9RALS</name>
<reference evidence="2 3" key="1">
    <citation type="submission" date="2020-04" db="EMBL/GenBank/DDBJ databases">
        <title>Ralstonia insidiosa genome sequencing and assembly.</title>
        <authorList>
            <person name="Martins R.C.R."/>
            <person name="Perdigao-Neto L.V."/>
            <person name="Levin A.S.S."/>
            <person name="Costa S.F."/>
        </authorList>
    </citation>
    <scope>NUCLEOTIDE SEQUENCE [LARGE SCALE GENOMIC DNA]</scope>
    <source>
        <strain evidence="2 3">5047</strain>
    </source>
</reference>
<protein>
    <submittedName>
        <fullName evidence="2">Type-F conjugative transfer system protein TraW</fullName>
    </submittedName>
</protein>
<organism evidence="2 3">
    <name type="scientific">Ralstonia insidiosa</name>
    <dbReference type="NCBI Taxonomy" id="190721"/>
    <lineage>
        <taxon>Bacteria</taxon>
        <taxon>Pseudomonadati</taxon>
        <taxon>Pseudomonadota</taxon>
        <taxon>Betaproteobacteria</taxon>
        <taxon>Burkholderiales</taxon>
        <taxon>Burkholderiaceae</taxon>
        <taxon>Ralstonia</taxon>
    </lineage>
</organism>
<accession>A0A848P1H0</accession>
<dbReference type="InterPro" id="IPR014114">
    <property type="entry name" value="TraW"/>
</dbReference>
<feature type="signal peptide" evidence="1">
    <location>
        <begin position="1"/>
        <end position="21"/>
    </location>
</feature>
<dbReference type="RefSeq" id="WP_169341519.1">
    <property type="nucleotide sequence ID" value="NZ_JABBZM010000029.1"/>
</dbReference>
<gene>
    <name evidence="2" type="primary">traW</name>
    <name evidence="2" type="ORF">HGR00_24965</name>
</gene>
<dbReference type="NCBIfam" id="TIGR02743">
    <property type="entry name" value="TraW"/>
    <property type="match status" value="1"/>
</dbReference>
<sequence length="211" mass="23172">MRFSKLIAVLMAGATLTAAHAESIGTIGQTYPIGEESALTMIMNKLRQKERSGELKQLQQQAIKRSLNSVKNMPPVDGLQAVTEKAQRLIDPTVYYPNAVKTDEGRIVVPAGAKINPLLVTGLSKRLVFFDGRDPDQAEAVRRMVKKEGPKVKPILVAGSWLDLTKAWKTQVYFDQKGVLSQRFGIHAVPTVISQQGASLLLQEVPAKELQ</sequence>
<comment type="caution">
    <text evidence="2">The sequence shown here is derived from an EMBL/GenBank/DDBJ whole genome shotgun (WGS) entry which is preliminary data.</text>
</comment>
<proteinExistence type="predicted"/>
<keyword evidence="1" id="KW-0732">Signal</keyword>
<feature type="chain" id="PRO_5032458482" evidence="1">
    <location>
        <begin position="22"/>
        <end position="211"/>
    </location>
</feature>
<evidence type="ECO:0000313" key="3">
    <source>
        <dbReference type="Proteomes" id="UP000575469"/>
    </source>
</evidence>
<evidence type="ECO:0000256" key="1">
    <source>
        <dbReference type="SAM" id="SignalP"/>
    </source>
</evidence>